<dbReference type="InterPro" id="IPR013549">
    <property type="entry name" value="DUF1731"/>
</dbReference>
<evidence type="ECO:0000313" key="3">
    <source>
        <dbReference type="EMBL" id="PWJ62060.1"/>
    </source>
</evidence>
<dbReference type="SUPFAM" id="SSF51735">
    <property type="entry name" value="NAD(P)-binding Rossmann-fold domains"/>
    <property type="match status" value="1"/>
</dbReference>
<evidence type="ECO:0000259" key="2">
    <source>
        <dbReference type="Pfam" id="PF08338"/>
    </source>
</evidence>
<reference evidence="3 4" key="1">
    <citation type="submission" date="2018-03" db="EMBL/GenBank/DDBJ databases">
        <title>Genomic Encyclopedia of Type Strains, Phase III (KMG-III): the genomes of soil and plant-associated and newly described type strains.</title>
        <authorList>
            <person name="Whitman W."/>
        </authorList>
    </citation>
    <scope>NUCLEOTIDE SEQUENCE [LARGE SCALE GENOMIC DNA]</scope>
    <source>
        <strain evidence="3 4">VKM Ac-1602</strain>
    </source>
</reference>
<feature type="domain" description="NAD-dependent epimerase/dehydratase" evidence="1">
    <location>
        <begin position="41"/>
        <end position="265"/>
    </location>
</feature>
<comment type="caution">
    <text evidence="3">The sequence shown here is derived from an EMBL/GenBank/DDBJ whole genome shotgun (WGS) entry which is preliminary data.</text>
</comment>
<dbReference type="InterPro" id="IPR036291">
    <property type="entry name" value="NAD(P)-bd_dom_sf"/>
</dbReference>
<dbReference type="PANTHER" id="PTHR11092:SF0">
    <property type="entry name" value="EPIMERASE FAMILY PROTEIN SDR39U1"/>
    <property type="match status" value="1"/>
</dbReference>
<dbReference type="EMBL" id="QGDV01000013">
    <property type="protein sequence ID" value="PWJ62060.1"/>
    <property type="molecule type" value="Genomic_DNA"/>
</dbReference>
<protein>
    <recommendedName>
        <fullName evidence="5">DUF1731 domain-containing protein</fullName>
    </recommendedName>
</protein>
<sequence>MTELECSTVDRGWGVIRLSEFTDGRAQCHDGPMSARHQPVVVLAGASGFLGTDLARRFTADGWNVKRIGRSGPDGQWGHTAGITRVLDGARLLVNLAGKSVDCRYTRANRAEILRSRVETTAELHRAVAAAATPPLVWMNASTATIYRHEEERANTEDEGVLGEGFSVEVARAWEAEFFSGETPGLRRLALRMTIVLGEGPATAILLRLARIGLGGPQFDGPWPSTRERREAGVHHEYRRTLGRQHFSWIHVEDVYRSILFLFLEESRLTGPVNLASPNPSDNIELSRLLRAAVGRRIGLPAPRFVLEPATFLLRTETELLLKSRWVVPARLEESGFSFAHPHLAEALRAVVASR</sequence>
<dbReference type="Pfam" id="PF08338">
    <property type="entry name" value="DUF1731"/>
    <property type="match status" value="1"/>
</dbReference>
<name>A0ABX5LD53_9MICO</name>
<evidence type="ECO:0008006" key="5">
    <source>
        <dbReference type="Google" id="ProtNLM"/>
    </source>
</evidence>
<dbReference type="Pfam" id="PF01370">
    <property type="entry name" value="Epimerase"/>
    <property type="match status" value="1"/>
</dbReference>
<evidence type="ECO:0000259" key="1">
    <source>
        <dbReference type="Pfam" id="PF01370"/>
    </source>
</evidence>
<accession>A0ABX5LD53</accession>
<proteinExistence type="predicted"/>
<dbReference type="PANTHER" id="PTHR11092">
    <property type="entry name" value="SUGAR NUCLEOTIDE EPIMERASE RELATED"/>
    <property type="match status" value="1"/>
</dbReference>
<dbReference type="Proteomes" id="UP000245674">
    <property type="component" value="Unassembled WGS sequence"/>
</dbReference>
<dbReference type="Gene3D" id="3.40.50.720">
    <property type="entry name" value="NAD(P)-binding Rossmann-like Domain"/>
    <property type="match status" value="1"/>
</dbReference>
<organism evidence="3 4">
    <name type="scientific">Rathayibacter iranicus NCPPB 2253 = VKM Ac-1602</name>
    <dbReference type="NCBI Taxonomy" id="1328868"/>
    <lineage>
        <taxon>Bacteria</taxon>
        <taxon>Bacillati</taxon>
        <taxon>Actinomycetota</taxon>
        <taxon>Actinomycetes</taxon>
        <taxon>Micrococcales</taxon>
        <taxon>Microbacteriaceae</taxon>
        <taxon>Rathayibacter</taxon>
    </lineage>
</organism>
<feature type="domain" description="DUF1731" evidence="2">
    <location>
        <begin position="302"/>
        <end position="351"/>
    </location>
</feature>
<dbReference type="InterPro" id="IPR001509">
    <property type="entry name" value="Epimerase_deHydtase"/>
</dbReference>
<keyword evidence="4" id="KW-1185">Reference proteome</keyword>
<gene>
    <name evidence="3" type="ORF">B0H03_11383</name>
</gene>
<evidence type="ECO:0000313" key="4">
    <source>
        <dbReference type="Proteomes" id="UP000245674"/>
    </source>
</evidence>